<dbReference type="Proteomes" id="UP000243626">
    <property type="component" value="Chromosome"/>
</dbReference>
<keyword evidence="2" id="KW-1003">Cell membrane</keyword>
<evidence type="ECO:0000259" key="7">
    <source>
        <dbReference type="Pfam" id="PF02687"/>
    </source>
</evidence>
<gene>
    <name evidence="8" type="ORF">CJ229_007060</name>
</gene>
<dbReference type="KEGG" id="nmy:CJ229_007060"/>
<evidence type="ECO:0000313" key="8">
    <source>
        <dbReference type="EMBL" id="WOS95847.1"/>
    </source>
</evidence>
<dbReference type="InterPro" id="IPR050250">
    <property type="entry name" value="Macrolide_Exporter_MacB"/>
</dbReference>
<protein>
    <submittedName>
        <fullName evidence="8">FtsX-like permease family protein</fullName>
    </submittedName>
</protein>
<evidence type="ECO:0000256" key="1">
    <source>
        <dbReference type="ARBA" id="ARBA00004651"/>
    </source>
</evidence>
<sequence>MLRNAWVYVTRKMRRTVILLLILAVVLSCLYSCLNFLYTTNQLKSSLEKSSRSSLVVMKKDGGDFLRSEFDSVEGDQEIVSKYKGLAKPKGLKVIEAAQTVMREDLPSEFRKVLAFEAVQDVKRHELFQSGAFTIEAGENLKENDENGILIHEALAKENNLKVNDEIQLEMFETNSEKAHEPYTFKIKGIFSGKKQEQYTGLTSDFSENTVFMNYKTSQRALGLEDDHIVNELEMFTKEPAKLKETLEKSSVLSAEFYFEEKNDPFKDVIESYGSINDMIKLMAYSILVGGVLVLSLVLTFFIRERIYEIAILLSIGVSKFKVIMQFLAELFIISIPALVLSFIFSYFVVGKIIENQLVQSELQIEMTYQLSTFVMSYGLLVVIIVISIVIASLMILVKTPKELLSKIS</sequence>
<dbReference type="GO" id="GO:0022857">
    <property type="term" value="F:transmembrane transporter activity"/>
    <property type="evidence" value="ECO:0007669"/>
    <property type="project" value="TreeGrafter"/>
</dbReference>
<dbReference type="RefSeq" id="WP_102167139.1">
    <property type="nucleotide sequence ID" value="NZ_CP136964.1"/>
</dbReference>
<dbReference type="PANTHER" id="PTHR30572:SF9">
    <property type="entry name" value="ABC TRANSPORTER PERMEASE PROTEIN"/>
    <property type="match status" value="1"/>
</dbReference>
<proteinExistence type="predicted"/>
<feature type="transmembrane region" description="Helical" evidence="6">
    <location>
        <begin position="282"/>
        <end position="303"/>
    </location>
</feature>
<dbReference type="AlphaFoldDB" id="A0AAF0YK77"/>
<evidence type="ECO:0000256" key="4">
    <source>
        <dbReference type="ARBA" id="ARBA00022989"/>
    </source>
</evidence>
<feature type="transmembrane region" description="Helical" evidence="6">
    <location>
        <begin position="323"/>
        <end position="349"/>
    </location>
</feature>
<keyword evidence="9" id="KW-1185">Reference proteome</keyword>
<evidence type="ECO:0000256" key="5">
    <source>
        <dbReference type="ARBA" id="ARBA00023136"/>
    </source>
</evidence>
<keyword evidence="4 6" id="KW-1133">Transmembrane helix</keyword>
<name>A0AAF0YK77_9STAP</name>
<organism evidence="8 9">
    <name type="scientific">Nosocomiicoccus massiliensis</name>
    <dbReference type="NCBI Taxonomy" id="1232430"/>
    <lineage>
        <taxon>Bacteria</taxon>
        <taxon>Bacillati</taxon>
        <taxon>Bacillota</taxon>
        <taxon>Bacilli</taxon>
        <taxon>Bacillales</taxon>
        <taxon>Staphylococcaceae</taxon>
        <taxon>Nosocomiicoccus</taxon>
    </lineage>
</organism>
<evidence type="ECO:0000256" key="3">
    <source>
        <dbReference type="ARBA" id="ARBA00022692"/>
    </source>
</evidence>
<dbReference type="EMBL" id="CP136964">
    <property type="protein sequence ID" value="WOS95847.1"/>
    <property type="molecule type" value="Genomic_DNA"/>
</dbReference>
<keyword evidence="5 6" id="KW-0472">Membrane</keyword>
<reference evidence="8 9" key="2">
    <citation type="submission" date="2023-10" db="EMBL/GenBank/DDBJ databases">
        <authorList>
            <person name="Choi B."/>
        </authorList>
    </citation>
    <scope>NUCLEOTIDE SEQUENCE [LARGE SCALE GENOMIC DNA]</scope>
    <source>
        <strain evidence="8 9">UMB0959</strain>
    </source>
</reference>
<dbReference type="PROSITE" id="PS51257">
    <property type="entry name" value="PROKAR_LIPOPROTEIN"/>
    <property type="match status" value="1"/>
</dbReference>
<feature type="transmembrane region" description="Helical" evidence="6">
    <location>
        <begin position="369"/>
        <end position="398"/>
    </location>
</feature>
<evidence type="ECO:0000256" key="2">
    <source>
        <dbReference type="ARBA" id="ARBA00022475"/>
    </source>
</evidence>
<dbReference type="InterPro" id="IPR003838">
    <property type="entry name" value="ABC3_permease_C"/>
</dbReference>
<reference evidence="9" key="1">
    <citation type="submission" date="2017-09" db="EMBL/GenBank/DDBJ databases">
        <title>Bacterial strain isolated from the female urinary microbiota.</title>
        <authorList>
            <person name="Thomas-White K."/>
            <person name="Kumar N."/>
            <person name="Forster S."/>
            <person name="Putonti C."/>
            <person name="Lawley T."/>
            <person name="Wolfe A.J."/>
        </authorList>
    </citation>
    <scope>NUCLEOTIDE SEQUENCE [LARGE SCALE GENOMIC DNA]</scope>
    <source>
        <strain evidence="9">UMB0959</strain>
    </source>
</reference>
<dbReference type="PANTHER" id="PTHR30572">
    <property type="entry name" value="MEMBRANE COMPONENT OF TRANSPORTER-RELATED"/>
    <property type="match status" value="1"/>
</dbReference>
<keyword evidence="3 6" id="KW-0812">Transmembrane</keyword>
<dbReference type="GO" id="GO:0005886">
    <property type="term" value="C:plasma membrane"/>
    <property type="evidence" value="ECO:0007669"/>
    <property type="project" value="UniProtKB-SubCell"/>
</dbReference>
<evidence type="ECO:0000256" key="6">
    <source>
        <dbReference type="SAM" id="Phobius"/>
    </source>
</evidence>
<comment type="subcellular location">
    <subcellularLocation>
        <location evidence="1">Cell membrane</location>
        <topology evidence="1">Multi-pass membrane protein</topology>
    </subcellularLocation>
</comment>
<evidence type="ECO:0000313" key="9">
    <source>
        <dbReference type="Proteomes" id="UP000243626"/>
    </source>
</evidence>
<dbReference type="Pfam" id="PF02687">
    <property type="entry name" value="FtsX"/>
    <property type="match status" value="1"/>
</dbReference>
<feature type="domain" description="ABC3 transporter permease C-terminal" evidence="7">
    <location>
        <begin position="283"/>
        <end position="399"/>
    </location>
</feature>
<accession>A0AAF0YK77</accession>